<organism evidence="1 2">
    <name type="scientific">Vibrio maritimus</name>
    <dbReference type="NCBI Taxonomy" id="990268"/>
    <lineage>
        <taxon>Bacteria</taxon>
        <taxon>Pseudomonadati</taxon>
        <taxon>Pseudomonadota</taxon>
        <taxon>Gammaproteobacteria</taxon>
        <taxon>Vibrionales</taxon>
        <taxon>Vibrionaceae</taxon>
        <taxon>Vibrio</taxon>
    </lineage>
</organism>
<gene>
    <name evidence="1" type="ORF">JCM19235_5070</name>
</gene>
<dbReference type="STRING" id="990268.JCM19235_5070"/>
<evidence type="ECO:0000313" key="2">
    <source>
        <dbReference type="Proteomes" id="UP000029228"/>
    </source>
</evidence>
<dbReference type="Proteomes" id="UP000029228">
    <property type="component" value="Unassembled WGS sequence"/>
</dbReference>
<keyword evidence="2" id="KW-1185">Reference proteome</keyword>
<dbReference type="InterPro" id="IPR011006">
    <property type="entry name" value="CheY-like_superfamily"/>
</dbReference>
<name>A0A090RMT3_9VIBR</name>
<proteinExistence type="predicted"/>
<protein>
    <submittedName>
        <fullName evidence="1">DNA-binding response regulator</fullName>
    </submittedName>
</protein>
<evidence type="ECO:0000313" key="1">
    <source>
        <dbReference type="EMBL" id="GAL16521.1"/>
    </source>
</evidence>
<comment type="caution">
    <text evidence="1">The sequence shown here is derived from an EMBL/GenBank/DDBJ whole genome shotgun (WGS) entry which is preliminary data.</text>
</comment>
<keyword evidence="1" id="KW-0238">DNA-binding</keyword>
<dbReference type="SUPFAM" id="SSF52172">
    <property type="entry name" value="CheY-like"/>
    <property type="match status" value="1"/>
</dbReference>
<accession>A0A090RMT3</accession>
<dbReference type="Gene3D" id="3.40.50.2300">
    <property type="match status" value="1"/>
</dbReference>
<dbReference type="AlphaFoldDB" id="A0A090RMT3"/>
<reference evidence="1 2" key="1">
    <citation type="submission" date="2014-09" db="EMBL/GenBank/DDBJ databases">
        <title>Vibrio maritimus JCM 19235. (C45) whole genome shotgun sequence.</title>
        <authorList>
            <person name="Sawabe T."/>
            <person name="Meirelles P."/>
            <person name="Nakanishi M."/>
            <person name="Sayaka M."/>
            <person name="Hattori M."/>
            <person name="Ohkuma M."/>
        </authorList>
    </citation>
    <scope>NUCLEOTIDE SEQUENCE [LARGE SCALE GENOMIC DNA]</scope>
    <source>
        <strain evidence="2">JCM19235</strain>
    </source>
</reference>
<dbReference type="EMBL" id="BBMR01000001">
    <property type="protein sequence ID" value="GAL16521.1"/>
    <property type="molecule type" value="Genomic_DNA"/>
</dbReference>
<dbReference type="GO" id="GO:0003677">
    <property type="term" value="F:DNA binding"/>
    <property type="evidence" value="ECO:0007669"/>
    <property type="project" value="UniProtKB-KW"/>
</dbReference>
<sequence>MASQLNRSSFSADASSDVGAVLKTASILLVEDDDDLAELVQMHLKFQGHNVTRVSQCGEARQCYSANLLIWLFSTGGYLTAMG</sequence>